<comment type="caution">
    <text evidence="1">The sequence shown here is derived from an EMBL/GenBank/DDBJ whole genome shotgun (WGS) entry which is preliminary data.</text>
</comment>
<gene>
    <name evidence="1" type="ORF">Bhyg_05498</name>
</gene>
<name>A0A9Q0N160_9DIPT</name>
<reference evidence="1" key="1">
    <citation type="submission" date="2022-07" db="EMBL/GenBank/DDBJ databases">
        <authorList>
            <person name="Trinca V."/>
            <person name="Uliana J.V.C."/>
            <person name="Torres T.T."/>
            <person name="Ward R.J."/>
            <person name="Monesi N."/>
        </authorList>
    </citation>
    <scope>NUCLEOTIDE SEQUENCE</scope>
    <source>
        <strain evidence="1">HSMRA1968</strain>
        <tissue evidence="1">Whole embryos</tissue>
    </source>
</reference>
<protein>
    <submittedName>
        <fullName evidence="1">Uncharacterized protein</fullName>
    </submittedName>
</protein>
<dbReference type="EMBL" id="WJQU01000002">
    <property type="protein sequence ID" value="KAJ6640569.1"/>
    <property type="molecule type" value="Genomic_DNA"/>
</dbReference>
<proteinExistence type="predicted"/>
<dbReference type="Proteomes" id="UP001151699">
    <property type="component" value="Chromosome B"/>
</dbReference>
<keyword evidence="2" id="KW-1185">Reference proteome</keyword>
<dbReference type="OrthoDB" id="7800484at2759"/>
<evidence type="ECO:0000313" key="1">
    <source>
        <dbReference type="EMBL" id="KAJ6640569.1"/>
    </source>
</evidence>
<dbReference type="AlphaFoldDB" id="A0A9Q0N160"/>
<organism evidence="1 2">
    <name type="scientific">Pseudolycoriella hygida</name>
    <dbReference type="NCBI Taxonomy" id="35572"/>
    <lineage>
        <taxon>Eukaryota</taxon>
        <taxon>Metazoa</taxon>
        <taxon>Ecdysozoa</taxon>
        <taxon>Arthropoda</taxon>
        <taxon>Hexapoda</taxon>
        <taxon>Insecta</taxon>
        <taxon>Pterygota</taxon>
        <taxon>Neoptera</taxon>
        <taxon>Endopterygota</taxon>
        <taxon>Diptera</taxon>
        <taxon>Nematocera</taxon>
        <taxon>Sciaroidea</taxon>
        <taxon>Sciaridae</taxon>
        <taxon>Pseudolycoriella</taxon>
    </lineage>
</organism>
<sequence>MKLTNLMVNPMPNLIAANPNKRTVVDPAIVQKLQRINLENVNVSGVDLGIRNLAATITRTWDNPEIHESNVLHKSKDFHYRAFINKEKILGKIVFIIQCFVKRKRFKRKLVGSFEKEYQDNRQSSDEEPSPKSGNYRQFLNSRLKWFNQATETYMGRQVINLKFANYRSTQKTMTEMTKEMVGEVDLLGQKKEAKDCRIVFLGDCSTPANSKVRGHMRSPGNKPITRYLRQRRNTIVIGQDEYCTTNEGQEPIIKVFLFHQGSPF</sequence>
<evidence type="ECO:0000313" key="2">
    <source>
        <dbReference type="Proteomes" id="UP001151699"/>
    </source>
</evidence>
<accession>A0A9Q0N160</accession>